<keyword evidence="1" id="KW-1185">Reference proteome</keyword>
<reference evidence="2" key="1">
    <citation type="submission" date="2025-08" db="UniProtKB">
        <authorList>
            <consortium name="RefSeq"/>
        </authorList>
    </citation>
    <scope>IDENTIFICATION</scope>
    <source>
        <tissue evidence="2">Whole larvae</tissue>
    </source>
</reference>
<accession>A0ABM3MFM4</accession>
<dbReference type="GeneID" id="113516467"/>
<name>A0ABM3MFM4_GALME</name>
<dbReference type="RefSeq" id="XP_052750208.1">
    <property type="nucleotide sequence ID" value="XM_052894248.1"/>
</dbReference>
<organism evidence="1 2">
    <name type="scientific">Galleria mellonella</name>
    <name type="common">Greater wax moth</name>
    <dbReference type="NCBI Taxonomy" id="7137"/>
    <lineage>
        <taxon>Eukaryota</taxon>
        <taxon>Metazoa</taxon>
        <taxon>Ecdysozoa</taxon>
        <taxon>Arthropoda</taxon>
        <taxon>Hexapoda</taxon>
        <taxon>Insecta</taxon>
        <taxon>Pterygota</taxon>
        <taxon>Neoptera</taxon>
        <taxon>Endopterygota</taxon>
        <taxon>Lepidoptera</taxon>
        <taxon>Glossata</taxon>
        <taxon>Ditrysia</taxon>
        <taxon>Pyraloidea</taxon>
        <taxon>Pyralidae</taxon>
        <taxon>Galleriinae</taxon>
        <taxon>Galleria</taxon>
    </lineage>
</organism>
<proteinExistence type="predicted"/>
<sequence>MQDPQLKMSCSFYGTESPKDLFQLESSWKSDIELAQNKHLSNAEYSKSGLSFPQNSINKFKKYYKRYDHDEIPVKEFINLDANFVKDLETGDNDRVSLTNSELERIEKKVYSNISQELQTDESSTSTLESNIKLFKITVQEIFDNFKTNMRDFELYKKKFHEILAKNQTEQITEMEDFIKDMIHHIVSSESSLSNKNFKLETEHKQTNSNNGSGEISLDSIENGRVLESPHSIVEAFKNENYLTDSTLDENNSKVKSCNKKEENFNIYLLSGIPFVQIKMNDRNLLSEINIKHPNGQERSEYHVASAENMKKVGAKKIELEKYVKLQQDLPEREIPVKVSFAKKNIHLDEDFTCSKNMEHNKSFMAKICSYICKRFRKNTFV</sequence>
<gene>
    <name evidence="2" type="primary">LOC113516467</name>
</gene>
<protein>
    <submittedName>
        <fullName evidence="2">Uncharacterized protein LOC113516467</fullName>
    </submittedName>
</protein>
<dbReference type="Proteomes" id="UP001652740">
    <property type="component" value="Unplaced"/>
</dbReference>
<evidence type="ECO:0000313" key="2">
    <source>
        <dbReference type="RefSeq" id="XP_052750208.1"/>
    </source>
</evidence>
<evidence type="ECO:0000313" key="1">
    <source>
        <dbReference type="Proteomes" id="UP001652740"/>
    </source>
</evidence>